<dbReference type="EMBL" id="BMIT01000007">
    <property type="protein sequence ID" value="GGE96287.1"/>
    <property type="molecule type" value="Genomic_DNA"/>
</dbReference>
<feature type="chain" id="PRO_5045827835" description="Lipoprotein" evidence="1">
    <location>
        <begin position="22"/>
        <end position="129"/>
    </location>
</feature>
<sequence>MIKWVTLVSALLIISTLIGCANGHTDYIDFKNSMIGKEMPYTKPFVFENAGKLVRADFVIGGQGLTHITKGTDGNLIYHISVQEVLPNVQKKEWVGKCLIHYVVDAETNIIKSWGFDEGGNPLSCRTWP</sequence>
<proteinExistence type="predicted"/>
<evidence type="ECO:0000313" key="3">
    <source>
        <dbReference type="Proteomes" id="UP000638462"/>
    </source>
</evidence>
<feature type="signal peptide" evidence="1">
    <location>
        <begin position="1"/>
        <end position="21"/>
    </location>
</feature>
<protein>
    <recommendedName>
        <fullName evidence="4">Lipoprotein</fullName>
    </recommendedName>
</protein>
<organism evidence="2 3">
    <name type="scientific">Pseudoalteromonas gelatinilytica</name>
    <dbReference type="NCBI Taxonomy" id="1703256"/>
    <lineage>
        <taxon>Bacteria</taxon>
        <taxon>Pseudomonadati</taxon>
        <taxon>Pseudomonadota</taxon>
        <taxon>Gammaproteobacteria</taxon>
        <taxon>Alteromonadales</taxon>
        <taxon>Pseudoalteromonadaceae</taxon>
        <taxon>Pseudoalteromonas</taxon>
    </lineage>
</organism>
<keyword evidence="1" id="KW-0732">Signal</keyword>
<name>A0ABQ1TJ14_9GAMM</name>
<evidence type="ECO:0000313" key="2">
    <source>
        <dbReference type="EMBL" id="GGE96287.1"/>
    </source>
</evidence>
<evidence type="ECO:0008006" key="4">
    <source>
        <dbReference type="Google" id="ProtNLM"/>
    </source>
</evidence>
<keyword evidence="3" id="KW-1185">Reference proteome</keyword>
<comment type="caution">
    <text evidence="2">The sequence shown here is derived from an EMBL/GenBank/DDBJ whole genome shotgun (WGS) entry which is preliminary data.</text>
</comment>
<evidence type="ECO:0000256" key="1">
    <source>
        <dbReference type="SAM" id="SignalP"/>
    </source>
</evidence>
<dbReference type="PROSITE" id="PS51257">
    <property type="entry name" value="PROKAR_LIPOPROTEIN"/>
    <property type="match status" value="1"/>
</dbReference>
<dbReference type="Proteomes" id="UP000638462">
    <property type="component" value="Unassembled WGS sequence"/>
</dbReference>
<gene>
    <name evidence="2" type="ORF">GCM10008027_21660</name>
</gene>
<dbReference type="RefSeq" id="WP_188728883.1">
    <property type="nucleotide sequence ID" value="NZ_BMIT01000007.1"/>
</dbReference>
<reference evidence="3" key="1">
    <citation type="journal article" date="2019" name="Int. J. Syst. Evol. Microbiol.">
        <title>The Global Catalogue of Microorganisms (GCM) 10K type strain sequencing project: providing services to taxonomists for standard genome sequencing and annotation.</title>
        <authorList>
            <consortium name="The Broad Institute Genomics Platform"/>
            <consortium name="The Broad Institute Genome Sequencing Center for Infectious Disease"/>
            <person name="Wu L."/>
            <person name="Ma J."/>
        </authorList>
    </citation>
    <scope>NUCLEOTIDE SEQUENCE [LARGE SCALE GENOMIC DNA]</scope>
    <source>
        <strain evidence="3">CGMCC 1.15394</strain>
    </source>
</reference>
<accession>A0ABQ1TJ14</accession>